<protein>
    <submittedName>
        <fullName evidence="2">Uncharacterized protein</fullName>
    </submittedName>
</protein>
<name>A0ABU1EPE0_9FLAO</name>
<proteinExistence type="predicted"/>
<evidence type="ECO:0000313" key="2">
    <source>
        <dbReference type="EMBL" id="MDR5590253.1"/>
    </source>
</evidence>
<dbReference type="Proteomes" id="UP001257234">
    <property type="component" value="Unassembled WGS sequence"/>
</dbReference>
<feature type="region of interest" description="Disordered" evidence="1">
    <location>
        <begin position="1"/>
        <end position="30"/>
    </location>
</feature>
<dbReference type="EMBL" id="JAVJIU010000002">
    <property type="protein sequence ID" value="MDR5590253.1"/>
    <property type="molecule type" value="Genomic_DNA"/>
</dbReference>
<keyword evidence="3" id="KW-1185">Reference proteome</keyword>
<organism evidence="2 3">
    <name type="scientific">Christiangramia sediminicola</name>
    <dbReference type="NCBI Taxonomy" id="3073267"/>
    <lineage>
        <taxon>Bacteria</taxon>
        <taxon>Pseudomonadati</taxon>
        <taxon>Bacteroidota</taxon>
        <taxon>Flavobacteriia</taxon>
        <taxon>Flavobacteriales</taxon>
        <taxon>Flavobacteriaceae</taxon>
        <taxon>Christiangramia</taxon>
    </lineage>
</organism>
<evidence type="ECO:0000313" key="3">
    <source>
        <dbReference type="Proteomes" id="UP001257234"/>
    </source>
</evidence>
<feature type="compositionally biased region" description="Polar residues" evidence="1">
    <location>
        <begin position="15"/>
        <end position="24"/>
    </location>
</feature>
<feature type="compositionally biased region" description="Basic residues" evidence="1">
    <location>
        <begin position="1"/>
        <end position="14"/>
    </location>
</feature>
<reference evidence="3" key="1">
    <citation type="submission" date="2023-07" db="EMBL/GenBank/DDBJ databases">
        <title>Christiangramia sp. SM2212., a novel bacterium of the family Flavobacteriaceae isolated from the sea sediment.</title>
        <authorList>
            <person name="Wang J."/>
            <person name="Zhang X."/>
        </authorList>
    </citation>
    <scope>NUCLEOTIDE SEQUENCE [LARGE SCALE GENOMIC DNA]</scope>
    <source>
        <strain evidence="3">SM2212</strain>
    </source>
</reference>
<evidence type="ECO:0000256" key="1">
    <source>
        <dbReference type="SAM" id="MobiDB-lite"/>
    </source>
</evidence>
<dbReference type="RefSeq" id="WP_309561127.1">
    <property type="nucleotide sequence ID" value="NZ_JAVJIU010000002.1"/>
</dbReference>
<sequence length="64" mass="7235">MAKIKNKWGSKRGSKTSGSVTMKNSNKKARYAKKVKEYNKSGKLKGVKYFAKASQKRATKAFKF</sequence>
<gene>
    <name evidence="2" type="ORF">RE431_06355</name>
</gene>
<accession>A0ABU1EPE0</accession>
<comment type="caution">
    <text evidence="2">The sequence shown here is derived from an EMBL/GenBank/DDBJ whole genome shotgun (WGS) entry which is preliminary data.</text>
</comment>